<accession>A0A9D4MIL3</accession>
<reference evidence="1" key="2">
    <citation type="submission" date="2020-11" db="EMBL/GenBank/DDBJ databases">
        <authorList>
            <person name="McCartney M.A."/>
            <person name="Auch B."/>
            <person name="Kono T."/>
            <person name="Mallez S."/>
            <person name="Becker A."/>
            <person name="Gohl D.M."/>
            <person name="Silverstein K.A.T."/>
            <person name="Koren S."/>
            <person name="Bechman K.B."/>
            <person name="Herman A."/>
            <person name="Abrahante J.E."/>
            <person name="Garbe J."/>
        </authorList>
    </citation>
    <scope>NUCLEOTIDE SEQUENCE</scope>
    <source>
        <strain evidence="1">Duluth1</strain>
        <tissue evidence="1">Whole animal</tissue>
    </source>
</reference>
<gene>
    <name evidence="1" type="ORF">DPMN_039291</name>
</gene>
<reference evidence="1" key="1">
    <citation type="journal article" date="2019" name="bioRxiv">
        <title>The Genome of the Zebra Mussel, Dreissena polymorpha: A Resource for Invasive Species Research.</title>
        <authorList>
            <person name="McCartney M.A."/>
            <person name="Auch B."/>
            <person name="Kono T."/>
            <person name="Mallez S."/>
            <person name="Zhang Y."/>
            <person name="Obille A."/>
            <person name="Becker A."/>
            <person name="Abrahante J.E."/>
            <person name="Garbe J."/>
            <person name="Badalamenti J.P."/>
            <person name="Herman A."/>
            <person name="Mangelson H."/>
            <person name="Liachko I."/>
            <person name="Sullivan S."/>
            <person name="Sone E.D."/>
            <person name="Koren S."/>
            <person name="Silverstein K.A.T."/>
            <person name="Beckman K.B."/>
            <person name="Gohl D.M."/>
        </authorList>
    </citation>
    <scope>NUCLEOTIDE SEQUENCE</scope>
    <source>
        <strain evidence="1">Duluth1</strain>
        <tissue evidence="1">Whole animal</tissue>
    </source>
</reference>
<dbReference type="Proteomes" id="UP000828390">
    <property type="component" value="Unassembled WGS sequence"/>
</dbReference>
<keyword evidence="2" id="KW-1185">Reference proteome</keyword>
<dbReference type="EMBL" id="JAIWYP010000002">
    <property type="protein sequence ID" value="KAH3876011.1"/>
    <property type="molecule type" value="Genomic_DNA"/>
</dbReference>
<sequence length="68" mass="8006">MLKRMKIPPLQERRKANRLIFFKVVEWLVQTLPSQDFLIHIARADTIGSFSSSFLQWDLPAPLPLRRS</sequence>
<evidence type="ECO:0000313" key="1">
    <source>
        <dbReference type="EMBL" id="KAH3876011.1"/>
    </source>
</evidence>
<evidence type="ECO:0000313" key="2">
    <source>
        <dbReference type="Proteomes" id="UP000828390"/>
    </source>
</evidence>
<dbReference type="AlphaFoldDB" id="A0A9D4MIL3"/>
<organism evidence="1 2">
    <name type="scientific">Dreissena polymorpha</name>
    <name type="common">Zebra mussel</name>
    <name type="synonym">Mytilus polymorpha</name>
    <dbReference type="NCBI Taxonomy" id="45954"/>
    <lineage>
        <taxon>Eukaryota</taxon>
        <taxon>Metazoa</taxon>
        <taxon>Spiralia</taxon>
        <taxon>Lophotrochozoa</taxon>
        <taxon>Mollusca</taxon>
        <taxon>Bivalvia</taxon>
        <taxon>Autobranchia</taxon>
        <taxon>Heteroconchia</taxon>
        <taxon>Euheterodonta</taxon>
        <taxon>Imparidentia</taxon>
        <taxon>Neoheterodontei</taxon>
        <taxon>Myida</taxon>
        <taxon>Dreissenoidea</taxon>
        <taxon>Dreissenidae</taxon>
        <taxon>Dreissena</taxon>
    </lineage>
</organism>
<protein>
    <submittedName>
        <fullName evidence="1">Uncharacterized protein</fullName>
    </submittedName>
</protein>
<name>A0A9D4MIL3_DREPO</name>
<proteinExistence type="predicted"/>
<comment type="caution">
    <text evidence="1">The sequence shown here is derived from an EMBL/GenBank/DDBJ whole genome shotgun (WGS) entry which is preliminary data.</text>
</comment>